<protein>
    <submittedName>
        <fullName evidence="1">Uncharacterized protein</fullName>
    </submittedName>
</protein>
<comment type="caution">
    <text evidence="1">The sequence shown here is derived from an EMBL/GenBank/DDBJ whole genome shotgun (WGS) entry which is preliminary data.</text>
</comment>
<evidence type="ECO:0000313" key="1">
    <source>
        <dbReference type="EMBL" id="RNJ48660.1"/>
    </source>
</evidence>
<dbReference type="Proteomes" id="UP000268623">
    <property type="component" value="Unassembled WGS sequence"/>
</dbReference>
<evidence type="ECO:0000313" key="2">
    <source>
        <dbReference type="Proteomes" id="UP000268623"/>
    </source>
</evidence>
<sequence length="93" mass="10014">MDALHPVKVQEFLVGRWRQCGLEIMDDALSLAVELSCGLPYSCQVIGKHAALLALSQTRSVITVADVAEASSQMDEHILLLSAISSKTGFEQA</sequence>
<name>A0A3M9XP67_9HYPH</name>
<dbReference type="EMBL" id="QWDD01000001">
    <property type="protein sequence ID" value="RNJ48660.1"/>
    <property type="molecule type" value="Genomic_DNA"/>
</dbReference>
<dbReference type="AlphaFoldDB" id="A0A3M9XP67"/>
<gene>
    <name evidence="1" type="ORF">D1O30_02470</name>
</gene>
<reference evidence="1 2" key="1">
    <citation type="submission" date="2018-08" db="EMBL/GenBank/DDBJ databases">
        <title>Genome sequence of Methylocystis hirsuta CSC1, a methanotroph able to accumulate PHAs.</title>
        <authorList>
            <person name="Bordel S."/>
            <person name="Rodriguez E."/>
            <person name="Gancedo J."/>
            <person name="Munoz R."/>
        </authorList>
    </citation>
    <scope>NUCLEOTIDE SEQUENCE [LARGE SCALE GENOMIC DNA]</scope>
    <source>
        <strain evidence="1 2">CSC1</strain>
    </source>
</reference>
<accession>A0A3M9XP67</accession>
<proteinExistence type="predicted"/>
<organism evidence="1 2">
    <name type="scientific">Methylocystis hirsuta</name>
    <dbReference type="NCBI Taxonomy" id="369798"/>
    <lineage>
        <taxon>Bacteria</taxon>
        <taxon>Pseudomonadati</taxon>
        <taxon>Pseudomonadota</taxon>
        <taxon>Alphaproteobacteria</taxon>
        <taxon>Hyphomicrobiales</taxon>
        <taxon>Methylocystaceae</taxon>
        <taxon>Methylocystis</taxon>
    </lineage>
</organism>
<keyword evidence="2" id="KW-1185">Reference proteome</keyword>